<comment type="subcellular location">
    <subcellularLocation>
        <location evidence="3">Cytoplasm</location>
    </subcellularLocation>
</comment>
<reference evidence="4 5" key="1">
    <citation type="submission" date="2022-04" db="EMBL/GenBank/DDBJ databases">
        <title>Halobacillus sp. isolated from saltern.</title>
        <authorList>
            <person name="Won M."/>
            <person name="Lee C.-M."/>
            <person name="Woen H.-Y."/>
            <person name="Kwon S.-W."/>
        </authorList>
    </citation>
    <scope>NUCLEOTIDE SEQUENCE [LARGE SCALE GENOMIC DNA]</scope>
    <source>
        <strain evidence="4 5">SSTM10-2</strain>
    </source>
</reference>
<dbReference type="HAMAP" id="MF_01384">
    <property type="entry name" value="UreD"/>
    <property type="match status" value="1"/>
</dbReference>
<dbReference type="PANTHER" id="PTHR33643:SF1">
    <property type="entry name" value="UREASE ACCESSORY PROTEIN D"/>
    <property type="match status" value="1"/>
</dbReference>
<gene>
    <name evidence="3" type="primary">ureD</name>
    <name evidence="4" type="ORF">MUO14_07350</name>
</gene>
<organism evidence="4 5">
    <name type="scientific">Halobacillus shinanisalinarum</name>
    <dbReference type="NCBI Taxonomy" id="2932258"/>
    <lineage>
        <taxon>Bacteria</taxon>
        <taxon>Bacillati</taxon>
        <taxon>Bacillota</taxon>
        <taxon>Bacilli</taxon>
        <taxon>Bacillales</taxon>
        <taxon>Bacillaceae</taxon>
        <taxon>Halobacillus</taxon>
    </lineage>
</organism>
<accession>A0ABY4H3J9</accession>
<keyword evidence="5" id="KW-1185">Reference proteome</keyword>
<evidence type="ECO:0000256" key="2">
    <source>
        <dbReference type="ARBA" id="ARBA00023186"/>
    </source>
</evidence>
<comment type="similarity">
    <text evidence="1 3">Belongs to the UreD family.</text>
</comment>
<evidence type="ECO:0000313" key="5">
    <source>
        <dbReference type="Proteomes" id="UP000831880"/>
    </source>
</evidence>
<dbReference type="Pfam" id="PF01774">
    <property type="entry name" value="UreD"/>
    <property type="match status" value="1"/>
</dbReference>
<evidence type="ECO:0000256" key="1">
    <source>
        <dbReference type="ARBA" id="ARBA00007177"/>
    </source>
</evidence>
<name>A0ABY4H3J9_9BACI</name>
<dbReference type="InterPro" id="IPR002669">
    <property type="entry name" value="UreD"/>
</dbReference>
<evidence type="ECO:0000256" key="3">
    <source>
        <dbReference type="HAMAP-Rule" id="MF_01384"/>
    </source>
</evidence>
<dbReference type="RefSeq" id="WP_244754586.1">
    <property type="nucleotide sequence ID" value="NZ_CP095074.1"/>
</dbReference>
<comment type="subunit">
    <text evidence="3">UreD, UreF and UreG form a complex that acts as a GTP-hydrolysis-dependent molecular chaperone, activating the urease apoprotein by helping to assemble the nickel containing metallocenter of UreC. The UreE protein probably delivers the nickel.</text>
</comment>
<keyword evidence="3" id="KW-0996">Nickel insertion</keyword>
<comment type="function">
    <text evidence="3">Required for maturation of urease via the functional incorporation of the urease nickel metallocenter.</text>
</comment>
<dbReference type="EMBL" id="CP095074">
    <property type="protein sequence ID" value="UOQ94743.1"/>
    <property type="molecule type" value="Genomic_DNA"/>
</dbReference>
<keyword evidence="3" id="KW-0963">Cytoplasm</keyword>
<protein>
    <recommendedName>
        <fullName evidence="3">Urease accessory protein UreD</fullName>
    </recommendedName>
</protein>
<evidence type="ECO:0000313" key="4">
    <source>
        <dbReference type="EMBL" id="UOQ94743.1"/>
    </source>
</evidence>
<sequence length="255" mass="29547">MEFQKRNNRTLLTNCFQQPPLKASRELYLSNKEKATVYIMESSGGMVAGDCNEFDVHLMKDANVCLRQQSATKVYPSLNELSCVQHFSVKLDERARLEWTPEVIIPFEHARFSGNTNIQMKQESTLLWGEIIAPGREKRNECFHYDDFRSSFQIWLEEECLAYDTLHLSPAMMPLQQMGLLENSLYIGSLWFVSPVVQEVNLKDIHEQLQESEQLKASVTSLEGKGVHIRWLGSDLWLMKKEINKLGKKFIDLQK</sequence>
<keyword evidence="2 3" id="KW-0143">Chaperone</keyword>
<dbReference type="Proteomes" id="UP000831880">
    <property type="component" value="Chromosome"/>
</dbReference>
<dbReference type="PANTHER" id="PTHR33643">
    <property type="entry name" value="UREASE ACCESSORY PROTEIN D"/>
    <property type="match status" value="1"/>
</dbReference>
<proteinExistence type="inferred from homology"/>